<gene>
    <name evidence="1" type="ORF">C7B77_24105</name>
</gene>
<keyword evidence="2" id="KW-1185">Reference proteome</keyword>
<evidence type="ECO:0000313" key="2">
    <source>
        <dbReference type="Proteomes" id="UP000238937"/>
    </source>
</evidence>
<sequence length="75" mass="8476">MWCVTINCSAEDWAIHGTAFKDLIAKYPATLLSSKKMHGDERRIMQYQIEDVSDAEDLTEECGTIEGFTAIFESL</sequence>
<dbReference type="AlphaFoldDB" id="A0A2T1FSF0"/>
<dbReference type="EMBL" id="PVWO01000450">
    <property type="protein sequence ID" value="PSB47913.1"/>
    <property type="molecule type" value="Genomic_DNA"/>
</dbReference>
<dbReference type="Proteomes" id="UP000238937">
    <property type="component" value="Unassembled WGS sequence"/>
</dbReference>
<comment type="caution">
    <text evidence="1">The sequence shown here is derived from an EMBL/GenBank/DDBJ whole genome shotgun (WGS) entry which is preliminary data.</text>
</comment>
<name>A0A2T1FSF0_9CYAN</name>
<evidence type="ECO:0000313" key="1">
    <source>
        <dbReference type="EMBL" id="PSB47913.1"/>
    </source>
</evidence>
<protein>
    <submittedName>
        <fullName evidence="1">Uncharacterized protein</fullName>
    </submittedName>
</protein>
<reference evidence="1 2" key="1">
    <citation type="submission" date="2018-03" db="EMBL/GenBank/DDBJ databases">
        <title>The ancient ancestry and fast evolution of plastids.</title>
        <authorList>
            <person name="Moore K.R."/>
            <person name="Magnabosco C."/>
            <person name="Momper L."/>
            <person name="Gold D.A."/>
            <person name="Bosak T."/>
            <person name="Fournier G.P."/>
        </authorList>
    </citation>
    <scope>NUCLEOTIDE SEQUENCE [LARGE SCALE GENOMIC DNA]</scope>
    <source>
        <strain evidence="1 2">CCALA 037</strain>
    </source>
</reference>
<dbReference type="RefSeq" id="WP_106310902.1">
    <property type="nucleotide sequence ID" value="NZ_PVWO01000450.1"/>
</dbReference>
<proteinExistence type="predicted"/>
<organism evidence="1 2">
    <name type="scientific">Chamaesiphon polymorphus CCALA 037</name>
    <dbReference type="NCBI Taxonomy" id="2107692"/>
    <lineage>
        <taxon>Bacteria</taxon>
        <taxon>Bacillati</taxon>
        <taxon>Cyanobacteriota</taxon>
        <taxon>Cyanophyceae</taxon>
        <taxon>Gomontiellales</taxon>
        <taxon>Chamaesiphonaceae</taxon>
        <taxon>Chamaesiphon</taxon>
    </lineage>
</organism>
<accession>A0A2T1FSF0</accession>
<dbReference type="OrthoDB" id="464309at2"/>